<keyword evidence="1" id="KW-0812">Transmembrane</keyword>
<name>K1X4Y1_9BACT</name>
<accession>K1X4Y1</accession>
<dbReference type="AlphaFoldDB" id="K1X4Y1"/>
<keyword evidence="1" id="KW-0472">Membrane</keyword>
<evidence type="ECO:0000256" key="1">
    <source>
        <dbReference type="SAM" id="Phobius"/>
    </source>
</evidence>
<reference evidence="2" key="1">
    <citation type="journal article" date="2012" name="Science">
        <title>Fermentation, hydrogen, and sulfur metabolism in multiple uncultivated bacterial phyla.</title>
        <authorList>
            <person name="Wrighton K.C."/>
            <person name="Thomas B.C."/>
            <person name="Sharon I."/>
            <person name="Miller C.S."/>
            <person name="Castelle C.J."/>
            <person name="VerBerkmoes N.C."/>
            <person name="Wilkins M.J."/>
            <person name="Hettich R.L."/>
            <person name="Lipton M.S."/>
            <person name="Williams K.H."/>
            <person name="Long P.E."/>
            <person name="Banfield J.F."/>
        </authorList>
    </citation>
    <scope>NUCLEOTIDE SEQUENCE [LARGE SCALE GENOMIC DNA]</scope>
</reference>
<comment type="caution">
    <text evidence="2">The sequence shown here is derived from an EMBL/GenBank/DDBJ whole genome shotgun (WGS) entry which is preliminary data.</text>
</comment>
<protein>
    <submittedName>
        <fullName evidence="2">Uncharacterized protein</fullName>
    </submittedName>
</protein>
<dbReference type="EMBL" id="AMFJ01036116">
    <property type="protein sequence ID" value="EKD25185.1"/>
    <property type="molecule type" value="Genomic_DNA"/>
</dbReference>
<feature type="transmembrane region" description="Helical" evidence="1">
    <location>
        <begin position="358"/>
        <end position="381"/>
    </location>
</feature>
<evidence type="ECO:0000313" key="2">
    <source>
        <dbReference type="EMBL" id="EKD25185.1"/>
    </source>
</evidence>
<keyword evidence="1" id="KW-1133">Transmembrane helix</keyword>
<gene>
    <name evidence="2" type="ORF">ACD_80C00109G0005</name>
</gene>
<organism evidence="2">
    <name type="scientific">uncultured bacterium</name>
    <name type="common">gcode 4</name>
    <dbReference type="NCBI Taxonomy" id="1234023"/>
    <lineage>
        <taxon>Bacteria</taxon>
        <taxon>environmental samples</taxon>
    </lineage>
</organism>
<proteinExistence type="predicted"/>
<sequence length="397" mass="45362">MIKTKKLITRWLLGMFAMLWSARWAKVTFQPLYSDVRFQPTDQLHAGCTNSADILFSPQGQKVTKFTLVFYYNPENIEIVRILPSTSNGTATSKIEYNKIILEIENPIFSSSTETLSFFQLYFKSNIVGKEAFTLGTGSEAVTTNKTYPLQGDFALDFAKVPECEPDIVPPSISLIYPKNTNDRITLDQYFIFDIKDIGKGVDKNSVIINFDGEQYFYGSENLKRNGNYLTFYPSTWIPIDTGMDLKILITDKQSYGGANKTESTYNFHTATGMALNKMISPIMFRRMSQEAGNIGGSADECTLLASYYTRAEVRYQYNLKSIIQKLGCSLNTMDESSESNEDIVPQMNAQQKQYRNISVFATLGWILFFIAFTLKIHYLLAYRKHKKLNEQWIMKN</sequence>